<evidence type="ECO:0000256" key="3">
    <source>
        <dbReference type="PROSITE-ProRule" id="PRU00059"/>
    </source>
</evidence>
<dbReference type="HOGENOM" id="CLU_015228_5_0_1"/>
<dbReference type="Pfam" id="PF00431">
    <property type="entry name" value="CUB"/>
    <property type="match status" value="2"/>
</dbReference>
<sequence length="213" mass="24223">IRLKFHKFKLQSSKNCSKDYIKVYDGDTNASRLLLDKTCGKLQIPTLIASTNILLIYFITDNTINKYGFVASYKTVNGFCVISVTSRVGQFENARLSLYFLGICGDTLTNMTGEFKSPNYPRYYPSNSDCYWTIVAPKEYMISLEMEDFKLEFSFGCEVDYVSIRDGGDDKYSVVGQYCGTEAMPTFNSTRNSIMVHLRTDDSRSNKGFLATY</sequence>
<name>H3B0V0_LATCH</name>
<keyword evidence="6" id="KW-1185">Reference proteome</keyword>
<reference evidence="5" key="3">
    <citation type="submission" date="2025-09" db="UniProtKB">
        <authorList>
            <consortium name="Ensembl"/>
        </authorList>
    </citation>
    <scope>IDENTIFICATION</scope>
</reference>
<feature type="domain" description="CUB" evidence="4">
    <location>
        <begin position="1"/>
        <end position="76"/>
    </location>
</feature>
<dbReference type="FunFam" id="2.60.120.290:FF:000013">
    <property type="entry name" value="Membrane frizzled-related protein"/>
    <property type="match status" value="1"/>
</dbReference>
<evidence type="ECO:0000313" key="5">
    <source>
        <dbReference type="Ensembl" id="ENSLACP00000015521.1"/>
    </source>
</evidence>
<keyword evidence="1" id="KW-0677">Repeat</keyword>
<reference evidence="6" key="1">
    <citation type="submission" date="2011-08" db="EMBL/GenBank/DDBJ databases">
        <title>The draft genome of Latimeria chalumnae.</title>
        <authorList>
            <person name="Di Palma F."/>
            <person name="Alfoldi J."/>
            <person name="Johnson J."/>
            <person name="Berlin A."/>
            <person name="Gnerre S."/>
            <person name="Jaffe D."/>
            <person name="MacCallum I."/>
            <person name="Young S."/>
            <person name="Walker B.J."/>
            <person name="Lander E."/>
            <person name="Lindblad-Toh K."/>
        </authorList>
    </citation>
    <scope>NUCLEOTIDE SEQUENCE [LARGE SCALE GENOMIC DNA]</scope>
    <source>
        <strain evidence="6">Wild caught</strain>
    </source>
</reference>
<dbReference type="SUPFAM" id="SSF49854">
    <property type="entry name" value="Spermadhesin, CUB domain"/>
    <property type="match status" value="2"/>
</dbReference>
<protein>
    <recommendedName>
        <fullName evidence="4">CUB domain-containing protein</fullName>
    </recommendedName>
</protein>
<dbReference type="Ensembl" id="ENSLACT00000015629.1">
    <property type="protein sequence ID" value="ENSLACP00000015521.1"/>
    <property type="gene ID" value="ENSLACG00000013665.1"/>
</dbReference>
<dbReference type="InterPro" id="IPR035914">
    <property type="entry name" value="Sperma_CUB_dom_sf"/>
</dbReference>
<feature type="domain" description="CUB" evidence="4">
    <location>
        <begin position="104"/>
        <end position="213"/>
    </location>
</feature>
<dbReference type="OMA" id="YPEAVEC"/>
<accession>H3B0V0</accession>
<keyword evidence="2" id="KW-1015">Disulfide bond</keyword>
<evidence type="ECO:0000256" key="1">
    <source>
        <dbReference type="ARBA" id="ARBA00022737"/>
    </source>
</evidence>
<dbReference type="InParanoid" id="H3B0V0"/>
<dbReference type="eggNOG" id="KOG3714">
    <property type="taxonomic scope" value="Eukaryota"/>
</dbReference>
<proteinExistence type="predicted"/>
<organism evidence="5 6">
    <name type="scientific">Latimeria chalumnae</name>
    <name type="common">Coelacanth</name>
    <dbReference type="NCBI Taxonomy" id="7897"/>
    <lineage>
        <taxon>Eukaryota</taxon>
        <taxon>Metazoa</taxon>
        <taxon>Chordata</taxon>
        <taxon>Craniata</taxon>
        <taxon>Vertebrata</taxon>
        <taxon>Euteleostomi</taxon>
        <taxon>Coelacanthiformes</taxon>
        <taxon>Coelacanthidae</taxon>
        <taxon>Latimeria</taxon>
    </lineage>
</organism>
<dbReference type="Gene3D" id="2.60.120.290">
    <property type="entry name" value="Spermadhesin, CUB domain"/>
    <property type="match status" value="2"/>
</dbReference>
<evidence type="ECO:0000313" key="6">
    <source>
        <dbReference type="Proteomes" id="UP000008672"/>
    </source>
</evidence>
<dbReference type="PROSITE" id="PS01180">
    <property type="entry name" value="CUB"/>
    <property type="match status" value="2"/>
</dbReference>
<dbReference type="Proteomes" id="UP000008672">
    <property type="component" value="Unassembled WGS sequence"/>
</dbReference>
<comment type="caution">
    <text evidence="3">Lacks conserved residue(s) required for the propagation of feature annotation.</text>
</comment>
<dbReference type="InterPro" id="IPR000859">
    <property type="entry name" value="CUB_dom"/>
</dbReference>
<dbReference type="CDD" id="cd00041">
    <property type="entry name" value="CUB"/>
    <property type="match status" value="2"/>
</dbReference>
<dbReference type="AlphaFoldDB" id="H3B0V0"/>
<dbReference type="PANTHER" id="PTHR24251:SF46">
    <property type="entry name" value="METALLOENDOPEPTIDASE"/>
    <property type="match status" value="1"/>
</dbReference>
<dbReference type="GeneTree" id="ENSGT00940000155299"/>
<reference evidence="5" key="2">
    <citation type="submission" date="2025-08" db="UniProtKB">
        <authorList>
            <consortium name="Ensembl"/>
        </authorList>
    </citation>
    <scope>IDENTIFICATION</scope>
</reference>
<dbReference type="PANTHER" id="PTHR24251">
    <property type="entry name" value="OVOCHYMASE-RELATED"/>
    <property type="match status" value="1"/>
</dbReference>
<dbReference type="EMBL" id="AFYH01129550">
    <property type="status" value="NOT_ANNOTATED_CDS"/>
    <property type="molecule type" value="Genomic_DNA"/>
</dbReference>
<evidence type="ECO:0000256" key="2">
    <source>
        <dbReference type="ARBA" id="ARBA00023157"/>
    </source>
</evidence>
<evidence type="ECO:0000259" key="4">
    <source>
        <dbReference type="PROSITE" id="PS01180"/>
    </source>
</evidence>
<dbReference type="SMART" id="SM00042">
    <property type="entry name" value="CUB"/>
    <property type="match status" value="2"/>
</dbReference>